<accession>A0A975U0F4</accession>
<dbReference type="PANTHER" id="PTHR33221">
    <property type="entry name" value="WINGED HELIX-TURN-HELIX TRANSCRIPTIONAL REGULATOR, RRF2 FAMILY"/>
    <property type="match status" value="1"/>
</dbReference>
<evidence type="ECO:0000313" key="2">
    <source>
        <dbReference type="EMBL" id="QXM24061.1"/>
    </source>
</evidence>
<dbReference type="InterPro" id="IPR000944">
    <property type="entry name" value="Tscrpt_reg_Rrf2"/>
</dbReference>
<evidence type="ECO:0000313" key="3">
    <source>
        <dbReference type="Proteomes" id="UP000694001"/>
    </source>
</evidence>
<dbReference type="GO" id="GO:0005829">
    <property type="term" value="C:cytosol"/>
    <property type="evidence" value="ECO:0007669"/>
    <property type="project" value="TreeGrafter"/>
</dbReference>
<dbReference type="AlphaFoldDB" id="A0A975U0F4"/>
<name>A0A975U0F4_9PROT</name>
<dbReference type="RefSeq" id="WP_218285021.1">
    <property type="nucleotide sequence ID" value="NZ_CP076448.1"/>
</dbReference>
<proteinExistence type="predicted"/>
<evidence type="ECO:0000256" key="1">
    <source>
        <dbReference type="ARBA" id="ARBA00023125"/>
    </source>
</evidence>
<gene>
    <name evidence="2" type="ORF">KO353_12345</name>
</gene>
<dbReference type="InterPro" id="IPR030489">
    <property type="entry name" value="TR_Rrf2-type_CS"/>
</dbReference>
<protein>
    <submittedName>
        <fullName evidence="2">Rrf2 family transcriptional regulator</fullName>
    </submittedName>
</protein>
<keyword evidence="3" id="KW-1185">Reference proteome</keyword>
<dbReference type="Proteomes" id="UP000694001">
    <property type="component" value="Chromosome"/>
</dbReference>
<reference evidence="2" key="1">
    <citation type="submission" date="2021-06" db="EMBL/GenBank/DDBJ databases">
        <title>Elioraea tepida, sp. nov., a moderately thermophilic aerobic anoxygenic phototrophic bacterium isolated from an alkaline siliceous hot spring mat community in Yellowstone National Park, WY, USA.</title>
        <authorList>
            <person name="Saini M.K."/>
            <person name="Yoshida S."/>
            <person name="Sebastian A."/>
            <person name="Hirose S."/>
            <person name="Hara E."/>
            <person name="Tamaki H."/>
            <person name="Soulier N.T."/>
            <person name="Albert I."/>
            <person name="Hanada S."/>
            <person name="Bryant D.A."/>
            <person name="Tank M."/>
        </authorList>
    </citation>
    <scope>NUCLEOTIDE SEQUENCE</scope>
    <source>
        <strain evidence="2">MS-P2</strain>
    </source>
</reference>
<dbReference type="PROSITE" id="PS51197">
    <property type="entry name" value="HTH_RRF2_2"/>
    <property type="match status" value="1"/>
</dbReference>
<dbReference type="PROSITE" id="PS01332">
    <property type="entry name" value="HTH_RRF2_1"/>
    <property type="match status" value="1"/>
</dbReference>
<sequence>MLDVTGREALAVAAVVDVALHGASGPVGGAAIAERIGQNPRGLEPILQALSRAGLLASTRGRRGGYRLARARGEITAGEIVRAVADADAASAASSPWPAPMLAEVVAPLWQEARARALAVLDGVTVEALARRAEAAGLAPEPDVPLTYAI</sequence>
<dbReference type="Pfam" id="PF02082">
    <property type="entry name" value="Rrf2"/>
    <property type="match status" value="1"/>
</dbReference>
<dbReference type="PANTHER" id="PTHR33221:SF5">
    <property type="entry name" value="HTH-TYPE TRANSCRIPTIONAL REGULATOR ISCR"/>
    <property type="match status" value="1"/>
</dbReference>
<organism evidence="2 3">
    <name type="scientific">Elioraea tepida</name>
    <dbReference type="NCBI Taxonomy" id="2843330"/>
    <lineage>
        <taxon>Bacteria</taxon>
        <taxon>Pseudomonadati</taxon>
        <taxon>Pseudomonadota</taxon>
        <taxon>Alphaproteobacteria</taxon>
        <taxon>Acetobacterales</taxon>
        <taxon>Elioraeaceae</taxon>
        <taxon>Elioraea</taxon>
    </lineage>
</organism>
<dbReference type="NCBIfam" id="TIGR00738">
    <property type="entry name" value="rrf2_super"/>
    <property type="match status" value="1"/>
</dbReference>
<dbReference type="GO" id="GO:0003700">
    <property type="term" value="F:DNA-binding transcription factor activity"/>
    <property type="evidence" value="ECO:0007669"/>
    <property type="project" value="TreeGrafter"/>
</dbReference>
<dbReference type="GO" id="GO:0003677">
    <property type="term" value="F:DNA binding"/>
    <property type="evidence" value="ECO:0007669"/>
    <property type="project" value="UniProtKB-KW"/>
</dbReference>
<dbReference type="KEGG" id="elio:KO353_12345"/>
<dbReference type="EMBL" id="CP076448">
    <property type="protein sequence ID" value="QXM24061.1"/>
    <property type="molecule type" value="Genomic_DNA"/>
</dbReference>
<keyword evidence="1" id="KW-0238">DNA-binding</keyword>